<accession>A0ABZ2LS36</accession>
<sequence length="123" mass="13935">MFDVERDGQVFYRDETTGLNPRIAWRGHVDADAVQKVEDALRKNKFCSLKALEKTRRVKVDGFSITMRGFDCGGPNMAAPQSVALQYAAWREDPRAKAIYRAVRELMDATCGPYCPPPPQLRE</sequence>
<keyword evidence="2" id="KW-1185">Reference proteome</keyword>
<reference evidence="1 2" key="1">
    <citation type="submission" date="2021-12" db="EMBL/GenBank/DDBJ databases">
        <title>Discovery of the Pendulisporaceae a myxobacterial family with distinct sporulation behavior and unique specialized metabolism.</title>
        <authorList>
            <person name="Garcia R."/>
            <person name="Popoff A."/>
            <person name="Bader C.D."/>
            <person name="Loehr J."/>
            <person name="Walesch S."/>
            <person name="Walt C."/>
            <person name="Boldt J."/>
            <person name="Bunk B."/>
            <person name="Haeckl F.J.F.P.J."/>
            <person name="Gunesch A.P."/>
            <person name="Birkelbach J."/>
            <person name="Nuebel U."/>
            <person name="Pietschmann T."/>
            <person name="Bach T."/>
            <person name="Mueller R."/>
        </authorList>
    </citation>
    <scope>NUCLEOTIDE SEQUENCE [LARGE SCALE GENOMIC DNA]</scope>
    <source>
        <strain evidence="1 2">MSr11954</strain>
    </source>
</reference>
<evidence type="ECO:0000313" key="2">
    <source>
        <dbReference type="Proteomes" id="UP001370348"/>
    </source>
</evidence>
<protein>
    <submittedName>
        <fullName evidence="1">Uncharacterized protein</fullName>
    </submittedName>
</protein>
<evidence type="ECO:0000313" key="1">
    <source>
        <dbReference type="EMBL" id="WXB11970.1"/>
    </source>
</evidence>
<dbReference type="RefSeq" id="WP_394821587.1">
    <property type="nucleotide sequence ID" value="NZ_CP089984.1"/>
</dbReference>
<proteinExistence type="predicted"/>
<organism evidence="1 2">
    <name type="scientific">Pendulispora albinea</name>
    <dbReference type="NCBI Taxonomy" id="2741071"/>
    <lineage>
        <taxon>Bacteria</taxon>
        <taxon>Pseudomonadati</taxon>
        <taxon>Myxococcota</taxon>
        <taxon>Myxococcia</taxon>
        <taxon>Myxococcales</taxon>
        <taxon>Sorangiineae</taxon>
        <taxon>Pendulisporaceae</taxon>
        <taxon>Pendulispora</taxon>
    </lineage>
</organism>
<gene>
    <name evidence="1" type="ORF">LZC94_29455</name>
</gene>
<dbReference type="EMBL" id="CP089984">
    <property type="protein sequence ID" value="WXB11970.1"/>
    <property type="molecule type" value="Genomic_DNA"/>
</dbReference>
<dbReference type="Proteomes" id="UP001370348">
    <property type="component" value="Chromosome"/>
</dbReference>
<name>A0ABZ2LS36_9BACT</name>